<feature type="compositionally biased region" description="Polar residues" evidence="2">
    <location>
        <begin position="570"/>
        <end position="582"/>
    </location>
</feature>
<evidence type="ECO:0000313" key="4">
    <source>
        <dbReference type="EMBL" id="OQU87207.1"/>
    </source>
</evidence>
<dbReference type="PANTHER" id="PTHR33087">
    <property type="entry name" value="OS07G0539200 PROTEIN"/>
    <property type="match status" value="1"/>
</dbReference>
<dbReference type="Gramene" id="OQU87207">
    <property type="protein sequence ID" value="OQU87207"/>
    <property type="gene ID" value="SORBI_3003G232332"/>
</dbReference>
<dbReference type="InParanoid" id="A0A1W0VYK7"/>
<dbReference type="InterPro" id="IPR036875">
    <property type="entry name" value="Znf_CCHC_sf"/>
</dbReference>
<evidence type="ECO:0000259" key="3">
    <source>
        <dbReference type="PROSITE" id="PS50158"/>
    </source>
</evidence>
<reference evidence="4 5" key="1">
    <citation type="journal article" date="2009" name="Nature">
        <title>The Sorghum bicolor genome and the diversification of grasses.</title>
        <authorList>
            <person name="Paterson A.H."/>
            <person name="Bowers J.E."/>
            <person name="Bruggmann R."/>
            <person name="Dubchak I."/>
            <person name="Grimwood J."/>
            <person name="Gundlach H."/>
            <person name="Haberer G."/>
            <person name="Hellsten U."/>
            <person name="Mitros T."/>
            <person name="Poliakov A."/>
            <person name="Schmutz J."/>
            <person name="Spannagl M."/>
            <person name="Tang H."/>
            <person name="Wang X."/>
            <person name="Wicker T."/>
            <person name="Bharti A.K."/>
            <person name="Chapman J."/>
            <person name="Feltus F.A."/>
            <person name="Gowik U."/>
            <person name="Grigoriev I.V."/>
            <person name="Lyons E."/>
            <person name="Maher C.A."/>
            <person name="Martis M."/>
            <person name="Narechania A."/>
            <person name="Otillar R.P."/>
            <person name="Penning B.W."/>
            <person name="Salamov A.A."/>
            <person name="Wang Y."/>
            <person name="Zhang L."/>
            <person name="Carpita N.C."/>
            <person name="Freeling M."/>
            <person name="Gingle A.R."/>
            <person name="Hash C.T."/>
            <person name="Keller B."/>
            <person name="Klein P."/>
            <person name="Kresovich S."/>
            <person name="McCann M.C."/>
            <person name="Ming R."/>
            <person name="Peterson D.G."/>
            <person name="Mehboob-ur-Rahman"/>
            <person name="Ware D."/>
            <person name="Westhoff P."/>
            <person name="Mayer K.F."/>
            <person name="Messing J."/>
            <person name="Rokhsar D.S."/>
        </authorList>
    </citation>
    <scope>NUCLEOTIDE SEQUENCE [LARGE SCALE GENOMIC DNA]</scope>
    <source>
        <strain evidence="5">cv. BTx623</strain>
    </source>
</reference>
<keyword evidence="5" id="KW-1185">Reference proteome</keyword>
<evidence type="ECO:0000256" key="2">
    <source>
        <dbReference type="SAM" id="MobiDB-lite"/>
    </source>
</evidence>
<protein>
    <recommendedName>
        <fullName evidence="3">CCHC-type domain-containing protein</fullName>
    </recommendedName>
</protein>
<dbReference type="OMA" id="LADICWP"/>
<feature type="region of interest" description="Disordered" evidence="2">
    <location>
        <begin position="565"/>
        <end position="584"/>
    </location>
</feature>
<feature type="compositionally biased region" description="Basic and acidic residues" evidence="2">
    <location>
        <begin position="689"/>
        <end position="713"/>
    </location>
</feature>
<feature type="region of interest" description="Disordered" evidence="2">
    <location>
        <begin position="603"/>
        <end position="642"/>
    </location>
</feature>
<organism evidence="4 5">
    <name type="scientific">Sorghum bicolor</name>
    <name type="common">Sorghum</name>
    <name type="synonym">Sorghum vulgare</name>
    <dbReference type="NCBI Taxonomy" id="4558"/>
    <lineage>
        <taxon>Eukaryota</taxon>
        <taxon>Viridiplantae</taxon>
        <taxon>Streptophyta</taxon>
        <taxon>Embryophyta</taxon>
        <taxon>Tracheophyta</taxon>
        <taxon>Spermatophyta</taxon>
        <taxon>Magnoliopsida</taxon>
        <taxon>Liliopsida</taxon>
        <taxon>Poales</taxon>
        <taxon>Poaceae</taxon>
        <taxon>PACMAD clade</taxon>
        <taxon>Panicoideae</taxon>
        <taxon>Andropogonodae</taxon>
        <taxon>Andropogoneae</taxon>
        <taxon>Sorghinae</taxon>
        <taxon>Sorghum</taxon>
    </lineage>
</organism>
<gene>
    <name evidence="4" type="ORF">SORBI_3003G232332</name>
</gene>
<feature type="compositionally biased region" description="Basic and acidic residues" evidence="2">
    <location>
        <begin position="623"/>
        <end position="635"/>
    </location>
</feature>
<dbReference type="SMART" id="SM00343">
    <property type="entry name" value="ZnF_C2HC"/>
    <property type="match status" value="2"/>
</dbReference>
<dbReference type="GO" id="GO:0003676">
    <property type="term" value="F:nucleic acid binding"/>
    <property type="evidence" value="ECO:0007669"/>
    <property type="project" value="InterPro"/>
</dbReference>
<reference evidence="5" key="2">
    <citation type="journal article" date="2018" name="Plant J.">
        <title>The Sorghum bicolor reference genome: improved assembly, gene annotations, a transcriptome atlas, and signatures of genome organization.</title>
        <authorList>
            <person name="McCormick R.F."/>
            <person name="Truong S.K."/>
            <person name="Sreedasyam A."/>
            <person name="Jenkins J."/>
            <person name="Shu S."/>
            <person name="Sims D."/>
            <person name="Kennedy M."/>
            <person name="Amirebrahimi M."/>
            <person name="Weers B.D."/>
            <person name="McKinley B."/>
            <person name="Mattison A."/>
            <person name="Morishige D.T."/>
            <person name="Grimwood J."/>
            <person name="Schmutz J."/>
            <person name="Mullet J.E."/>
        </authorList>
    </citation>
    <scope>NUCLEOTIDE SEQUENCE [LARGE SCALE GENOMIC DNA]</scope>
    <source>
        <strain evidence="5">cv. BTx623</strain>
    </source>
</reference>
<evidence type="ECO:0000256" key="1">
    <source>
        <dbReference type="PROSITE-ProRule" id="PRU00047"/>
    </source>
</evidence>
<dbReference type="PANTHER" id="PTHR33087:SF31">
    <property type="entry name" value="OS06G0482850 PROTEIN"/>
    <property type="match status" value="1"/>
</dbReference>
<evidence type="ECO:0000313" key="5">
    <source>
        <dbReference type="Proteomes" id="UP000000768"/>
    </source>
</evidence>
<keyword evidence="1" id="KW-0862">Zinc</keyword>
<feature type="region of interest" description="Disordered" evidence="2">
    <location>
        <begin position="654"/>
        <end position="713"/>
    </location>
</feature>
<dbReference type="EMBL" id="CM000762">
    <property type="protein sequence ID" value="OQU87207.1"/>
    <property type="molecule type" value="Genomic_DNA"/>
</dbReference>
<dbReference type="PROSITE" id="PS50158">
    <property type="entry name" value="ZF_CCHC"/>
    <property type="match status" value="1"/>
</dbReference>
<proteinExistence type="predicted"/>
<feature type="domain" description="CCHC-type" evidence="3">
    <location>
        <begin position="262"/>
        <end position="277"/>
    </location>
</feature>
<dbReference type="SUPFAM" id="SSF57756">
    <property type="entry name" value="Retrovirus zinc finger-like domains"/>
    <property type="match status" value="1"/>
</dbReference>
<name>A0A1W0VYK7_SORBI</name>
<keyword evidence="1" id="KW-0479">Metal-binding</keyword>
<dbReference type="Gene3D" id="4.10.60.10">
    <property type="entry name" value="Zinc finger, CCHC-type"/>
    <property type="match status" value="1"/>
</dbReference>
<dbReference type="Proteomes" id="UP000000768">
    <property type="component" value="Chromosome 3"/>
</dbReference>
<dbReference type="InterPro" id="IPR053253">
    <property type="entry name" value="Sex_diff_modulator"/>
</dbReference>
<feature type="region of interest" description="Disordered" evidence="2">
    <location>
        <begin position="56"/>
        <end position="89"/>
    </location>
</feature>
<feature type="region of interest" description="Disordered" evidence="2">
    <location>
        <begin position="299"/>
        <end position="328"/>
    </location>
</feature>
<dbReference type="InterPro" id="IPR001878">
    <property type="entry name" value="Znf_CCHC"/>
</dbReference>
<dbReference type="eggNOG" id="KOG1075">
    <property type="taxonomic scope" value="Eukaryota"/>
</dbReference>
<dbReference type="GO" id="GO:0008270">
    <property type="term" value="F:zinc ion binding"/>
    <property type="evidence" value="ECO:0007669"/>
    <property type="project" value="UniProtKB-KW"/>
</dbReference>
<sequence length="917" mass="99906">MEQLDWGSIHDEDGAFGQLSTAAATIEEGVPFSPDLQEAGRGNVINGDAVRAASLPLRSDPLFPPREGELSGGAGGASATPNDEDGTRNQSDAVLLPAASPVSPKRLHDAAKAQAAPFATQEVSRGDVVAAAAGSRARRSYSPAAPAAGADTDAYTRIHAITKVRRNPSKHASLASELYHPKAPNVPIRAKVREGRSYCEVARSRPPTARPYAPRRRAQWRPLLLGGNQATPAVYKTPFAGRCFRCLATDHKLAECRDPLCCLACRRSGHLARHCPEKRAGARRPGIHSRLNFPKTSIHSRLASPKSSAPPIHSRLTFPPLPDPKETSQEKEMTWYPGMPENRPASGSAVVISSIAMAEEATRLRTRAVLLVARGRPQHVDIGIGDVSRVVAGCVRMPPNEMRTTRHRPEDFMIIFDSPQQRTLALRVGAVRVKGVSFAITPWTEHSHGGEVHWWYHVRVAIENLPSHAWNLEALKEVLGEVCLIDKIDRATFRQQASDIIYCWAWMWFPDLLPRAKTVTFFRPGAGQASPLLASALPREAAPPPLGHSHNVLIHLDIVEDWSPARERTPSTGQSGVPSSVFSEEDELPRIYNFSDWTPGVMDGVRQLHRPPPETCRPHPRAGHRDDHGPDDDAPRPPPRSLLVRGKQAFASIRSAAGSSGNVGPRCRSRSPSTSRRWETSVPVDGTGNEDRGRRLSRDTPSPRRRDPMRLEHSDWERRRETIRQSPVYTPNWDKLAELNEEAAALGCSGVIHFGPGVQQGLGAQAAATAITEQVAEMILEERRNSVVDSLFVPCEQPILGTPVQEQQTKCTGRSKPAKGATVSLRRSTRQMAKVCSVPVSKRATHRLIKAFGMVGSNEPIGEEALAAFAKSFDTPMTSAQIEAVRQLTSLDSESIMAASAQMAAAVGAEEMDQAAV</sequence>
<dbReference type="FunCoup" id="A0A1W0VYK7">
    <property type="interactions" value="821"/>
</dbReference>
<keyword evidence="1" id="KW-0863">Zinc-finger</keyword>
<dbReference type="AlphaFoldDB" id="A0A1W0VYK7"/>
<accession>A0A1W0VYK7</accession>